<evidence type="ECO:0000313" key="2">
    <source>
        <dbReference type="Proteomes" id="UP000595220"/>
    </source>
</evidence>
<dbReference type="InterPro" id="IPR038555">
    <property type="entry name" value="Zincin_1_sf"/>
</dbReference>
<dbReference type="AlphaFoldDB" id="A0AAQ0BXN7"/>
<organism evidence="1 2">
    <name type="scientific">Schaalia meyeri</name>
    <dbReference type="NCBI Taxonomy" id="52773"/>
    <lineage>
        <taxon>Bacteria</taxon>
        <taxon>Bacillati</taxon>
        <taxon>Actinomycetota</taxon>
        <taxon>Actinomycetes</taxon>
        <taxon>Actinomycetales</taxon>
        <taxon>Actinomycetaceae</taxon>
        <taxon>Schaalia</taxon>
    </lineage>
</organism>
<dbReference type="EMBL" id="CP066065">
    <property type="protein sequence ID" value="QQC44667.1"/>
    <property type="molecule type" value="Genomic_DNA"/>
</dbReference>
<dbReference type="Pfam" id="PF06262">
    <property type="entry name" value="Zincin_1"/>
    <property type="match status" value="1"/>
</dbReference>
<dbReference type="SUPFAM" id="SSF55486">
    <property type="entry name" value="Metalloproteases ('zincins'), catalytic domain"/>
    <property type="match status" value="1"/>
</dbReference>
<evidence type="ECO:0000313" key="1">
    <source>
        <dbReference type="EMBL" id="QQC44667.1"/>
    </source>
</evidence>
<dbReference type="Proteomes" id="UP000595220">
    <property type="component" value="Chromosome"/>
</dbReference>
<dbReference type="Gene3D" id="3.30.2010.20">
    <property type="match status" value="1"/>
</dbReference>
<dbReference type="RefSeq" id="WP_074632943.1">
    <property type="nucleotide sequence ID" value="NZ_CP066065.1"/>
</dbReference>
<gene>
    <name evidence="1" type="ORF">I6H42_01220</name>
</gene>
<dbReference type="CDD" id="cd12954">
    <property type="entry name" value="MMP_TTHA0227_like_1"/>
    <property type="match status" value="1"/>
</dbReference>
<proteinExistence type="predicted"/>
<protein>
    <submittedName>
        <fullName evidence="1">Metallopeptidase family protein</fullName>
    </submittedName>
</protein>
<dbReference type="InterPro" id="IPR010428">
    <property type="entry name" value="Zincin_1"/>
</dbReference>
<accession>A0AAQ0BXN7</accession>
<sequence>MVGELVAGMIRRWPQVATIEFAVEDVPPSDPAPWESHNVVVARVFPADRRRGLRDRIVVYRLPITQRCPPEEVSVVTRRVLVERISHILALPPDEIDDALR</sequence>
<keyword evidence="2" id="KW-1185">Reference proteome</keyword>
<reference evidence="1 2" key="1">
    <citation type="submission" date="2020-12" db="EMBL/GenBank/DDBJ databases">
        <title>FDA dAtabase for Regulatory Grade micrObial Sequences (FDA-ARGOS): Supporting development and validation of Infectious Disease Dx tests.</title>
        <authorList>
            <person name="Sproer C."/>
            <person name="Gronow S."/>
            <person name="Severitt S."/>
            <person name="Schroder I."/>
            <person name="Tallon L."/>
            <person name="Sadzewicz L."/>
            <person name="Zhao X."/>
            <person name="Boylan J."/>
            <person name="Ott S."/>
            <person name="Bowen H."/>
            <person name="Vavikolanu K."/>
            <person name="Mehta A."/>
            <person name="Aluvathingal J."/>
            <person name="Nadendla S."/>
            <person name="Lowell S."/>
            <person name="Myers T."/>
            <person name="Yan Y."/>
            <person name="Sichtig H."/>
        </authorList>
    </citation>
    <scope>NUCLEOTIDE SEQUENCE [LARGE SCALE GENOMIC DNA]</scope>
    <source>
        <strain evidence="1 2">FDAARGOS_985</strain>
    </source>
</reference>
<name>A0AAQ0BXN7_9ACTO</name>